<evidence type="ECO:0000313" key="1">
    <source>
        <dbReference type="EMBL" id="TPG52000.1"/>
    </source>
</evidence>
<gene>
    <name evidence="1" type="ORF">EAH76_14815</name>
</gene>
<reference evidence="1 2" key="1">
    <citation type="journal article" date="2019" name="Environ. Microbiol.">
        <title>Species interactions and distinct microbial communities in high Arctic permafrost affected cryosols are associated with the CH4 and CO2 gas fluxes.</title>
        <authorList>
            <person name="Altshuler I."/>
            <person name="Hamel J."/>
            <person name="Turney S."/>
            <person name="Magnuson E."/>
            <person name="Levesque R."/>
            <person name="Greer C."/>
            <person name="Whyte L.G."/>
        </authorList>
    </citation>
    <scope>NUCLEOTIDE SEQUENCE [LARGE SCALE GENOMIC DNA]</scope>
    <source>
        <strain evidence="1 2">E6.1</strain>
    </source>
</reference>
<sequence>MAKLFEITPALHFVGFRSEEYHSAVRIWGKPDFVHPAWDRWAQQDIHPVNTVIFARGLRRVQWPASTIRTVRDQSHNSRPLLPNRLFHDFVDDGFSSRLADCATQVDGDVWRHIYKIAVVSLD</sequence>
<dbReference type="Proteomes" id="UP000319931">
    <property type="component" value="Unassembled WGS sequence"/>
</dbReference>
<protein>
    <submittedName>
        <fullName evidence="1">Uncharacterized protein</fullName>
    </submittedName>
</protein>
<evidence type="ECO:0000313" key="2">
    <source>
        <dbReference type="Proteomes" id="UP000319931"/>
    </source>
</evidence>
<comment type="caution">
    <text evidence="1">The sequence shown here is derived from an EMBL/GenBank/DDBJ whole genome shotgun (WGS) entry which is preliminary data.</text>
</comment>
<organism evidence="1 2">
    <name type="scientific">Sphingomonas glacialis</name>
    <dbReference type="NCBI Taxonomy" id="658225"/>
    <lineage>
        <taxon>Bacteria</taxon>
        <taxon>Pseudomonadati</taxon>
        <taxon>Pseudomonadota</taxon>
        <taxon>Alphaproteobacteria</taxon>
        <taxon>Sphingomonadales</taxon>
        <taxon>Sphingomonadaceae</taxon>
        <taxon>Sphingomonas</taxon>
    </lineage>
</organism>
<keyword evidence="2" id="KW-1185">Reference proteome</keyword>
<name>A0A502FRI5_9SPHN</name>
<accession>A0A502FRI5</accession>
<proteinExistence type="predicted"/>
<dbReference type="EMBL" id="RCZC01000004">
    <property type="protein sequence ID" value="TPG52000.1"/>
    <property type="molecule type" value="Genomic_DNA"/>
</dbReference>
<dbReference type="AlphaFoldDB" id="A0A502FRI5"/>
<dbReference type="OrthoDB" id="7997653at2"/>